<proteinExistence type="predicted"/>
<feature type="transmembrane region" description="Helical" evidence="1">
    <location>
        <begin position="40"/>
        <end position="66"/>
    </location>
</feature>
<evidence type="ECO:0008006" key="3">
    <source>
        <dbReference type="Google" id="ProtNLM"/>
    </source>
</evidence>
<feature type="transmembrane region" description="Helical" evidence="1">
    <location>
        <begin position="181"/>
        <end position="206"/>
    </location>
</feature>
<organism evidence="2">
    <name type="scientific">Brassica cretica</name>
    <name type="common">Mustard</name>
    <dbReference type="NCBI Taxonomy" id="69181"/>
    <lineage>
        <taxon>Eukaryota</taxon>
        <taxon>Viridiplantae</taxon>
        <taxon>Streptophyta</taxon>
        <taxon>Embryophyta</taxon>
        <taxon>Tracheophyta</taxon>
        <taxon>Spermatophyta</taxon>
        <taxon>Magnoliopsida</taxon>
        <taxon>eudicotyledons</taxon>
        <taxon>Gunneridae</taxon>
        <taxon>Pentapetalae</taxon>
        <taxon>rosids</taxon>
        <taxon>malvids</taxon>
        <taxon>Brassicales</taxon>
        <taxon>Brassicaceae</taxon>
        <taxon>Brassiceae</taxon>
        <taxon>Brassica</taxon>
    </lineage>
</organism>
<dbReference type="PANTHER" id="PTHR31133:SF2">
    <property type="entry name" value="EXPRESSED PROTEIN"/>
    <property type="match status" value="1"/>
</dbReference>
<dbReference type="EMBL" id="QGKY02000094">
    <property type="protein sequence ID" value="KAF2604282.1"/>
    <property type="molecule type" value="Genomic_DNA"/>
</dbReference>
<gene>
    <name evidence="2" type="ORF">F2Q70_00027156</name>
</gene>
<dbReference type="PANTHER" id="PTHR31133">
    <property type="entry name" value="MEMBRANE PROTEIN"/>
    <property type="match status" value="1"/>
</dbReference>
<evidence type="ECO:0000313" key="2">
    <source>
        <dbReference type="EMBL" id="KAF2604282.1"/>
    </source>
</evidence>
<keyword evidence="1" id="KW-0472">Membrane</keyword>
<dbReference type="GO" id="GO:0010228">
    <property type="term" value="P:vegetative to reproductive phase transition of meristem"/>
    <property type="evidence" value="ECO:0007669"/>
    <property type="project" value="TreeGrafter"/>
</dbReference>
<feature type="transmembrane region" description="Helical" evidence="1">
    <location>
        <begin position="12"/>
        <end position="34"/>
    </location>
</feature>
<sequence>MEVPIGFLEKLWSFVSFLPFFFLLLLLGLFKALICGPISSAIILIGNSSVIIGLWPAHFIWTYYCLARTKRIGLVLKTLALIFFPLPLLLWPVTGIAGSLLGGIAYGFFTPLMATFEAVGESITSKSYHCIVDGSLSTIKGSCTVVTDFTDFCFHSYFSYMDELREMVSADAKPLEIRLSLVPSCLLAGLIGVVVDGVLITVVALYKSPYMLLKGWKRLLEDLVGREGPFLETVCVPFAGLAICLWPLAVVGAVIASTFSSFFLGLYSGVIVHQVDSILTIVRKSFQEDSFRMGCNYIIAAVSLFDEYVNDLLYIREGTCLPRPCYRTKTNTGHGKKVLGERKNVDLNGRINSSRLVSEQSRTLKKAITLYKPVQVWEWLFKSCEVNGRILIRDGLINVKDVEQCLVRGNCKKLFIQLPAWTVLQCLLASAKSNSSGLVITDGVELTELNSPKDKVFVWLVGPLLIMKEQIKNLKLTEDEEYCLRKLVMVYKNERTEDWDSTGFPSSDSVRKAQLQAIIRR</sequence>
<evidence type="ECO:0000256" key="1">
    <source>
        <dbReference type="SAM" id="Phobius"/>
    </source>
</evidence>
<protein>
    <recommendedName>
        <fullName evidence="3">Transmembrane protein</fullName>
    </recommendedName>
</protein>
<name>A0A8S9LDF1_BRACR</name>
<dbReference type="InterPro" id="IPR040229">
    <property type="entry name" value="At3g27390-like"/>
</dbReference>
<keyword evidence="1" id="KW-0812">Transmembrane</keyword>
<reference evidence="2" key="1">
    <citation type="submission" date="2019-12" db="EMBL/GenBank/DDBJ databases">
        <title>Genome sequencing and annotation of Brassica cretica.</title>
        <authorList>
            <person name="Studholme D.J."/>
            <person name="Sarris P.F."/>
        </authorList>
    </citation>
    <scope>NUCLEOTIDE SEQUENCE</scope>
    <source>
        <strain evidence="2">PFS-102/07</strain>
        <tissue evidence="2">Leaf</tissue>
    </source>
</reference>
<accession>A0A8S9LDF1</accession>
<dbReference type="AlphaFoldDB" id="A0A8S9LDF1"/>
<feature type="transmembrane region" description="Helical" evidence="1">
    <location>
        <begin position="234"/>
        <end position="256"/>
    </location>
</feature>
<comment type="caution">
    <text evidence="2">The sequence shown here is derived from an EMBL/GenBank/DDBJ whole genome shotgun (WGS) entry which is preliminary data.</text>
</comment>
<feature type="transmembrane region" description="Helical" evidence="1">
    <location>
        <begin position="78"/>
        <end position="109"/>
    </location>
</feature>
<keyword evidence="1" id="KW-1133">Transmembrane helix</keyword>